<keyword evidence="5" id="KW-1185">Reference proteome</keyword>
<dbReference type="Proteomes" id="UP000094598">
    <property type="component" value="Chromosome"/>
</dbReference>
<reference evidence="3 5" key="2">
    <citation type="submission" date="2019-05" db="EMBL/GenBank/DDBJ databases">
        <title>Genome sequence of Moorella thermoacetica ATCC 33924.</title>
        <authorList>
            <person name="Poehlein A."/>
            <person name="Bengelsdorf F.R."/>
            <person name="Duerre P."/>
            <person name="Daniel R."/>
        </authorList>
    </citation>
    <scope>NUCLEOTIDE SEQUENCE [LARGE SCALE GENOMIC DNA]</scope>
    <source>
        <strain evidence="3 5">ATCC 33924</strain>
    </source>
</reference>
<feature type="coiled-coil region" evidence="1">
    <location>
        <begin position="37"/>
        <end position="125"/>
    </location>
</feature>
<evidence type="ECO:0000313" key="2">
    <source>
        <dbReference type="EMBL" id="AOQ24596.1"/>
    </source>
</evidence>
<dbReference type="AlphaFoldDB" id="A0AAC9HIW9"/>
<accession>A0AAC9HIW9</accession>
<evidence type="ECO:0000313" key="4">
    <source>
        <dbReference type="Proteomes" id="UP000094598"/>
    </source>
</evidence>
<keyword evidence="1" id="KW-0175">Coiled coil</keyword>
<dbReference type="Proteomes" id="UP000322283">
    <property type="component" value="Unassembled WGS sequence"/>
</dbReference>
<evidence type="ECO:0000256" key="1">
    <source>
        <dbReference type="SAM" id="Coils"/>
    </source>
</evidence>
<name>A0AAC9HIW9_NEOTH</name>
<evidence type="ECO:0000313" key="5">
    <source>
        <dbReference type="Proteomes" id="UP000322283"/>
    </source>
</evidence>
<dbReference type="EMBL" id="CP017019">
    <property type="protein sequence ID" value="AOQ24596.1"/>
    <property type="molecule type" value="Genomic_DNA"/>
</dbReference>
<dbReference type="RefSeq" id="WP_069590318.1">
    <property type="nucleotide sequence ID" value="NZ_CP017019.1"/>
</dbReference>
<proteinExistence type="predicted"/>
<sequence>MPIKSVSKKTKTQVNIQKNQITKGDVVRRLVELPEAIFQAEQNVLNASLNLDQAKANLEARKTDLLLGKDENIKIDGKNAETRAAQLNEATKEEQAQVEKAEEELARLRLELNKLNNEFRALQAVAGLLGVVAA</sequence>
<gene>
    <name evidence="2" type="ORF">Maut_02166</name>
    <name evidence="3" type="ORF">MTAT_19390</name>
</gene>
<protein>
    <submittedName>
        <fullName evidence="2">Uncharacterized protein</fullName>
    </submittedName>
</protein>
<evidence type="ECO:0000313" key="3">
    <source>
        <dbReference type="EMBL" id="TYL12697.1"/>
    </source>
</evidence>
<organism evidence="2 4">
    <name type="scientific">Neomoorella thermoacetica</name>
    <name type="common">Clostridium thermoaceticum</name>
    <dbReference type="NCBI Taxonomy" id="1525"/>
    <lineage>
        <taxon>Bacteria</taxon>
        <taxon>Bacillati</taxon>
        <taxon>Bacillota</taxon>
        <taxon>Clostridia</taxon>
        <taxon>Neomoorellales</taxon>
        <taxon>Neomoorellaceae</taxon>
        <taxon>Neomoorella</taxon>
    </lineage>
</organism>
<reference evidence="2 4" key="1">
    <citation type="submission" date="2016-08" db="EMBL/GenBank/DDBJ databases">
        <title>Moorella thermoacetica DSM 103132.</title>
        <authorList>
            <person name="Jendresen C.B."/>
            <person name="Redl S.M."/>
            <person name="Jensen T.O."/>
            <person name="Nielsen A.T."/>
        </authorList>
    </citation>
    <scope>NUCLEOTIDE SEQUENCE [LARGE SCALE GENOMIC DNA]</scope>
    <source>
        <strain evidence="2 4">DSM 103132</strain>
    </source>
</reference>
<dbReference type="EMBL" id="VCDX01000006">
    <property type="protein sequence ID" value="TYL12697.1"/>
    <property type="molecule type" value="Genomic_DNA"/>
</dbReference>